<reference evidence="2" key="1">
    <citation type="journal article" date="2008" name="Nat. Genet.">
        <title>The Pristionchus pacificus genome provides a unique perspective on nematode lifestyle and parasitism.</title>
        <authorList>
            <person name="Dieterich C."/>
            <person name="Clifton S.W."/>
            <person name="Schuster L.N."/>
            <person name="Chinwalla A."/>
            <person name="Delehaunty K."/>
            <person name="Dinkelacker I."/>
            <person name="Fulton L."/>
            <person name="Fulton R."/>
            <person name="Godfrey J."/>
            <person name="Minx P."/>
            <person name="Mitreva M."/>
            <person name="Roeseler W."/>
            <person name="Tian H."/>
            <person name="Witte H."/>
            <person name="Yang S.P."/>
            <person name="Wilson R.K."/>
            <person name="Sommer R.J."/>
        </authorList>
    </citation>
    <scope>NUCLEOTIDE SEQUENCE [LARGE SCALE GENOMIC DNA]</scope>
    <source>
        <strain evidence="2">PS312</strain>
    </source>
</reference>
<accession>A0A2A6BUW0</accession>
<protein>
    <submittedName>
        <fullName evidence="1">Uncharacterized protein</fullName>
    </submittedName>
</protein>
<accession>A0A8R1Y738</accession>
<dbReference type="Proteomes" id="UP000005239">
    <property type="component" value="Unassembled WGS sequence"/>
</dbReference>
<gene>
    <name evidence="1" type="primary">WBGene00090702</name>
</gene>
<organism evidence="1 2">
    <name type="scientific">Pristionchus pacificus</name>
    <name type="common">Parasitic nematode worm</name>
    <dbReference type="NCBI Taxonomy" id="54126"/>
    <lineage>
        <taxon>Eukaryota</taxon>
        <taxon>Metazoa</taxon>
        <taxon>Ecdysozoa</taxon>
        <taxon>Nematoda</taxon>
        <taxon>Chromadorea</taxon>
        <taxon>Rhabditida</taxon>
        <taxon>Rhabditina</taxon>
        <taxon>Diplogasteromorpha</taxon>
        <taxon>Diplogasteroidea</taxon>
        <taxon>Neodiplogasteridae</taxon>
        <taxon>Pristionchus</taxon>
    </lineage>
</organism>
<name>A0A2A6BUW0_PRIPA</name>
<proteinExistence type="predicted"/>
<sequence>MFPRDLLLVCLTATATAKPALSPKALQAAQSMEDGYKTEYKEPLPSANYKGAYGFASNLMNVAFVHGATPYPELAETIADKKIIMLAEAIQDNTSVVPLNMLAKVILLVCIASICTAKKIEASRQEYLQASANARQILLDAVWTLDGHSPPLPPPNYEERTLSGGTTKFMKNLINVVRVQGSKPFPWVTDGDDYVAQLAKAMNGDKSSA</sequence>
<evidence type="ECO:0000313" key="2">
    <source>
        <dbReference type="Proteomes" id="UP000005239"/>
    </source>
</evidence>
<dbReference type="AlphaFoldDB" id="A0A2A6BUW0"/>
<dbReference type="EnsemblMetazoa" id="PPA01148.1">
    <property type="protein sequence ID" value="PPA01148.1"/>
    <property type="gene ID" value="WBGene00090702"/>
</dbReference>
<evidence type="ECO:0000313" key="1">
    <source>
        <dbReference type="EnsemblMetazoa" id="PPA01148.1"/>
    </source>
</evidence>
<reference evidence="1" key="2">
    <citation type="submission" date="2022-06" db="UniProtKB">
        <authorList>
            <consortium name="EnsemblMetazoa"/>
        </authorList>
    </citation>
    <scope>IDENTIFICATION</scope>
    <source>
        <strain evidence="1">PS312</strain>
    </source>
</reference>
<keyword evidence="2" id="KW-1185">Reference proteome</keyword>